<proteinExistence type="inferred from homology"/>
<evidence type="ECO:0000259" key="6">
    <source>
        <dbReference type="Pfam" id="PF00135"/>
    </source>
</evidence>
<name>A0A7R9NYE8_9NEOP</name>
<evidence type="ECO:0000256" key="1">
    <source>
        <dbReference type="ARBA" id="ARBA00005964"/>
    </source>
</evidence>
<evidence type="ECO:0000256" key="3">
    <source>
        <dbReference type="ARBA" id="ARBA00022801"/>
    </source>
</evidence>
<dbReference type="InterPro" id="IPR002018">
    <property type="entry name" value="CarbesteraseB"/>
</dbReference>
<feature type="chain" id="PRO_5031599966" description="Carboxylic ester hydrolase" evidence="5">
    <location>
        <begin position="21"/>
        <end position="504"/>
    </location>
</feature>
<dbReference type="PROSITE" id="PS00122">
    <property type="entry name" value="CARBOXYLESTERASE_B_1"/>
    <property type="match status" value="1"/>
</dbReference>
<reference evidence="7" key="1">
    <citation type="submission" date="2020-11" db="EMBL/GenBank/DDBJ databases">
        <authorList>
            <person name="Tran Van P."/>
        </authorList>
    </citation>
    <scope>NUCLEOTIDE SEQUENCE</scope>
</reference>
<feature type="signal peptide" evidence="5">
    <location>
        <begin position="1"/>
        <end position="20"/>
    </location>
</feature>
<sequence>MKSRQSFLVVTFLLVVNVSSQAPQGAPSWEGVKDASSVGSSCRMSEDCLYINVYSPQLPSGNETNSLLAVMVWIHGGGFNVGSGSPSLYGPGFLLEKKILLVTFNYRLGALGFLGLSHSEVSLNNGLKDQRAALRWVQQNIERFGGDPARVTLFGESAGGVSVEYQLISPSTSGLFQRAISGSGSVLNPWAYVDPTSAQTRARQLAQLLGCTAEDNNDVYNFLMEASAENITIYQDRVSTVRRSSDGLAFLPTVEDETGNGGDVFLPATPLEILKSGNFNHVPYITGFCSAEGKAWVAHMPPVLWDQLNNNFESFLPYDLNLTIGTNESQQVAALVRKFYFGNETASLATIEQLVNLVTDSWFLQGIHRTVKFLQRHNSTPMYVYQFSYEGRLSYSYIFQFNYPFPGAGHGDDLNYLFTTTYFNYTEFESNSTEMKTVRRMVTLWTNFAKSRELGEGLDLTWEPVGESKQTYLDINTELSVQNLLELHPERSAFCDGLYSEVDN</sequence>
<dbReference type="InterPro" id="IPR019826">
    <property type="entry name" value="Carboxylesterase_B_AS"/>
</dbReference>
<accession>A0A7R9NYE8</accession>
<keyword evidence="5" id="KW-0732">Signal</keyword>
<evidence type="ECO:0000256" key="5">
    <source>
        <dbReference type="RuleBase" id="RU361235"/>
    </source>
</evidence>
<dbReference type="EMBL" id="OE004113">
    <property type="protein sequence ID" value="CAD7460856.1"/>
    <property type="molecule type" value="Genomic_DNA"/>
</dbReference>
<feature type="domain" description="Carboxylesterase type B" evidence="6">
    <location>
        <begin position="22"/>
        <end position="484"/>
    </location>
</feature>
<dbReference type="InterPro" id="IPR019819">
    <property type="entry name" value="Carboxylesterase_B_CS"/>
</dbReference>
<dbReference type="GO" id="GO:0052689">
    <property type="term" value="F:carboxylic ester hydrolase activity"/>
    <property type="evidence" value="ECO:0007669"/>
    <property type="project" value="UniProtKB-KW"/>
</dbReference>
<evidence type="ECO:0000256" key="4">
    <source>
        <dbReference type="ARBA" id="ARBA00023180"/>
    </source>
</evidence>
<keyword evidence="4" id="KW-0325">Glycoprotein</keyword>
<dbReference type="EC" id="3.1.1.-" evidence="5"/>
<protein>
    <recommendedName>
        <fullName evidence="5">Carboxylic ester hydrolase</fullName>
        <ecNumber evidence="5">3.1.1.-</ecNumber>
    </recommendedName>
</protein>
<dbReference type="Gene3D" id="3.40.50.1820">
    <property type="entry name" value="alpha/beta hydrolase"/>
    <property type="match status" value="1"/>
</dbReference>
<dbReference type="AlphaFoldDB" id="A0A7R9NYE8"/>
<dbReference type="SUPFAM" id="SSF53474">
    <property type="entry name" value="alpha/beta-Hydrolases"/>
    <property type="match status" value="1"/>
</dbReference>
<dbReference type="Pfam" id="PF00135">
    <property type="entry name" value="COesterase"/>
    <property type="match status" value="1"/>
</dbReference>
<keyword evidence="2" id="KW-0719">Serine esterase</keyword>
<evidence type="ECO:0000256" key="2">
    <source>
        <dbReference type="ARBA" id="ARBA00022487"/>
    </source>
</evidence>
<comment type="similarity">
    <text evidence="1 5">Belongs to the type-B carboxylesterase/lipase family.</text>
</comment>
<evidence type="ECO:0000313" key="7">
    <source>
        <dbReference type="EMBL" id="CAD7460856.1"/>
    </source>
</evidence>
<organism evidence="7">
    <name type="scientific">Timema tahoe</name>
    <dbReference type="NCBI Taxonomy" id="61484"/>
    <lineage>
        <taxon>Eukaryota</taxon>
        <taxon>Metazoa</taxon>
        <taxon>Ecdysozoa</taxon>
        <taxon>Arthropoda</taxon>
        <taxon>Hexapoda</taxon>
        <taxon>Insecta</taxon>
        <taxon>Pterygota</taxon>
        <taxon>Neoptera</taxon>
        <taxon>Polyneoptera</taxon>
        <taxon>Phasmatodea</taxon>
        <taxon>Timematodea</taxon>
        <taxon>Timematoidea</taxon>
        <taxon>Timematidae</taxon>
        <taxon>Timema</taxon>
    </lineage>
</organism>
<dbReference type="InterPro" id="IPR029058">
    <property type="entry name" value="AB_hydrolase_fold"/>
</dbReference>
<dbReference type="PROSITE" id="PS00941">
    <property type="entry name" value="CARBOXYLESTERASE_B_2"/>
    <property type="match status" value="1"/>
</dbReference>
<dbReference type="PANTHER" id="PTHR11559">
    <property type="entry name" value="CARBOXYLESTERASE"/>
    <property type="match status" value="1"/>
</dbReference>
<dbReference type="InterPro" id="IPR050309">
    <property type="entry name" value="Type-B_Carboxylest/Lipase"/>
</dbReference>
<gene>
    <name evidence="7" type="ORF">TTEB3V08_LOCUS8773</name>
</gene>
<keyword evidence="3 5" id="KW-0378">Hydrolase</keyword>